<accession>A0ABQ5N794</accession>
<keyword evidence="1" id="KW-1133">Transmembrane helix</keyword>
<organism evidence="2 3">
    <name type="scientific">Clostridium omnivorum</name>
    <dbReference type="NCBI Taxonomy" id="1604902"/>
    <lineage>
        <taxon>Bacteria</taxon>
        <taxon>Bacillati</taxon>
        <taxon>Bacillota</taxon>
        <taxon>Clostridia</taxon>
        <taxon>Eubacteriales</taxon>
        <taxon>Clostridiaceae</taxon>
        <taxon>Clostridium</taxon>
    </lineage>
</organism>
<dbReference type="RefSeq" id="WP_264850335.1">
    <property type="nucleotide sequence ID" value="NZ_BRXR01000001.1"/>
</dbReference>
<feature type="transmembrane region" description="Helical" evidence="1">
    <location>
        <begin position="134"/>
        <end position="161"/>
    </location>
</feature>
<evidence type="ECO:0008006" key="4">
    <source>
        <dbReference type="Google" id="ProtNLM"/>
    </source>
</evidence>
<keyword evidence="1" id="KW-0812">Transmembrane</keyword>
<dbReference type="EMBL" id="BRXR01000001">
    <property type="protein sequence ID" value="GLC31057.1"/>
    <property type="molecule type" value="Genomic_DNA"/>
</dbReference>
<evidence type="ECO:0000313" key="2">
    <source>
        <dbReference type="EMBL" id="GLC31057.1"/>
    </source>
</evidence>
<proteinExistence type="predicted"/>
<dbReference type="Proteomes" id="UP001208567">
    <property type="component" value="Unassembled WGS sequence"/>
</dbReference>
<gene>
    <name evidence="2" type="ORF">bsdE14_24670</name>
</gene>
<feature type="transmembrane region" description="Helical" evidence="1">
    <location>
        <begin position="56"/>
        <end position="78"/>
    </location>
</feature>
<comment type="caution">
    <text evidence="2">The sequence shown here is derived from an EMBL/GenBank/DDBJ whole genome shotgun (WGS) entry which is preliminary data.</text>
</comment>
<feature type="transmembrane region" description="Helical" evidence="1">
    <location>
        <begin position="20"/>
        <end position="44"/>
    </location>
</feature>
<dbReference type="Pfam" id="PF04854">
    <property type="entry name" value="DUF624"/>
    <property type="match status" value="1"/>
</dbReference>
<evidence type="ECO:0000313" key="3">
    <source>
        <dbReference type="Proteomes" id="UP001208567"/>
    </source>
</evidence>
<dbReference type="InterPro" id="IPR006938">
    <property type="entry name" value="DUF624"/>
</dbReference>
<sequence>MARIKKEFGEGTLFSAANYISWFLIGNFYFLLLNIPLIVVLVLFLTNELSQLPQGFAFIFILCSIPVGPSITALLSTMGKLVRNKDIDITRDFFKAYKVSFWQALFFWTFELIILSILYIDAKFFISSTYPKALIGLVFIFMAAIFLISLHIFPLISRFYFNKMDILKISIYYTFRKFSNTTMNLAIILTASFIFFRITSVIVVCIFSIICYGIMFFEQKILLDIEDKFINKKDDSA</sequence>
<protein>
    <recommendedName>
        <fullName evidence="4">DUF624 domain-containing protein</fullName>
    </recommendedName>
</protein>
<keyword evidence="1" id="KW-0472">Membrane</keyword>
<feature type="transmembrane region" description="Helical" evidence="1">
    <location>
        <begin position="182"/>
        <end position="215"/>
    </location>
</feature>
<name>A0ABQ5N794_9CLOT</name>
<evidence type="ECO:0000256" key="1">
    <source>
        <dbReference type="SAM" id="Phobius"/>
    </source>
</evidence>
<keyword evidence="3" id="KW-1185">Reference proteome</keyword>
<feature type="transmembrane region" description="Helical" evidence="1">
    <location>
        <begin position="99"/>
        <end position="122"/>
    </location>
</feature>
<reference evidence="2 3" key="1">
    <citation type="journal article" date="2024" name="Int. J. Syst. Evol. Microbiol.">
        <title>Clostridium omnivorum sp. nov., isolated from anoxic soil under the treatment of reductive soil disinfestation.</title>
        <authorList>
            <person name="Ueki A."/>
            <person name="Tonouchi A."/>
            <person name="Kaku N."/>
            <person name="Honma S."/>
            <person name="Ueki K."/>
        </authorList>
    </citation>
    <scope>NUCLEOTIDE SEQUENCE [LARGE SCALE GENOMIC DNA]</scope>
    <source>
        <strain evidence="2 3">E14</strain>
    </source>
</reference>